<dbReference type="STRING" id="52.CMC5_080930"/>
<dbReference type="InterPro" id="IPR027417">
    <property type="entry name" value="P-loop_NTPase"/>
</dbReference>
<evidence type="ECO:0000259" key="4">
    <source>
        <dbReference type="SMART" id="SM00382"/>
    </source>
</evidence>
<dbReference type="GO" id="GO:0008233">
    <property type="term" value="F:peptidase activity"/>
    <property type="evidence" value="ECO:0007669"/>
    <property type="project" value="UniProtKB-KW"/>
</dbReference>
<dbReference type="GO" id="GO:0005524">
    <property type="term" value="F:ATP binding"/>
    <property type="evidence" value="ECO:0007669"/>
    <property type="project" value="UniProtKB-KW"/>
</dbReference>
<evidence type="ECO:0000313" key="7">
    <source>
        <dbReference type="Proteomes" id="UP000067626"/>
    </source>
</evidence>
<dbReference type="RefSeq" id="WP_050435268.1">
    <property type="nucleotide sequence ID" value="NZ_CP012159.1"/>
</dbReference>
<dbReference type="PANTHER" id="PTHR11638:SF18">
    <property type="entry name" value="HEAT SHOCK PROTEIN 104"/>
    <property type="match status" value="1"/>
</dbReference>
<evidence type="ECO:0000259" key="5">
    <source>
        <dbReference type="SMART" id="SM01086"/>
    </source>
</evidence>
<dbReference type="SMART" id="SM01086">
    <property type="entry name" value="ClpB_D2-small"/>
    <property type="match status" value="1"/>
</dbReference>
<dbReference type="Pfam" id="PF07724">
    <property type="entry name" value="AAA_2"/>
    <property type="match status" value="1"/>
</dbReference>
<feature type="domain" description="AAA+ ATPase" evidence="4">
    <location>
        <begin position="233"/>
        <end position="380"/>
    </location>
</feature>
<dbReference type="Gene3D" id="1.10.8.60">
    <property type="match status" value="1"/>
</dbReference>
<dbReference type="SUPFAM" id="SSF52540">
    <property type="entry name" value="P-loop containing nucleoside triphosphate hydrolases"/>
    <property type="match status" value="2"/>
</dbReference>
<dbReference type="AlphaFoldDB" id="A0A0K1ESL2"/>
<dbReference type="InterPro" id="IPR003959">
    <property type="entry name" value="ATPase_AAA_core"/>
</dbReference>
<keyword evidence="1" id="KW-0547">Nucleotide-binding</keyword>
<dbReference type="PRINTS" id="PR00300">
    <property type="entry name" value="CLPPROTEASEA"/>
</dbReference>
<organism evidence="6 7">
    <name type="scientific">Chondromyces crocatus</name>
    <dbReference type="NCBI Taxonomy" id="52"/>
    <lineage>
        <taxon>Bacteria</taxon>
        <taxon>Pseudomonadati</taxon>
        <taxon>Myxococcota</taxon>
        <taxon>Polyangia</taxon>
        <taxon>Polyangiales</taxon>
        <taxon>Polyangiaceae</taxon>
        <taxon>Chondromyces</taxon>
    </lineage>
</organism>
<keyword evidence="2 6" id="KW-0067">ATP-binding</keyword>
<evidence type="ECO:0000256" key="1">
    <source>
        <dbReference type="ARBA" id="ARBA00022741"/>
    </source>
</evidence>
<dbReference type="InterPro" id="IPR003593">
    <property type="entry name" value="AAA+_ATPase"/>
</dbReference>
<dbReference type="InterPro" id="IPR050130">
    <property type="entry name" value="ClpA_ClpB"/>
</dbReference>
<keyword evidence="3" id="KW-0143">Chaperone</keyword>
<dbReference type="PANTHER" id="PTHR11638">
    <property type="entry name" value="ATP-DEPENDENT CLP PROTEASE"/>
    <property type="match status" value="1"/>
</dbReference>
<dbReference type="CDD" id="cd19499">
    <property type="entry name" value="RecA-like_ClpB_Hsp104-like"/>
    <property type="match status" value="1"/>
</dbReference>
<proteinExistence type="predicted"/>
<dbReference type="Pfam" id="PF00004">
    <property type="entry name" value="AAA"/>
    <property type="match status" value="1"/>
</dbReference>
<feature type="domain" description="Clp ATPase C-terminal" evidence="5">
    <location>
        <begin position="690"/>
        <end position="781"/>
    </location>
</feature>
<evidence type="ECO:0000256" key="2">
    <source>
        <dbReference type="ARBA" id="ARBA00022840"/>
    </source>
</evidence>
<name>A0A0K1ESL2_CHOCO</name>
<keyword evidence="6" id="KW-0645">Protease</keyword>
<dbReference type="GO" id="GO:0005737">
    <property type="term" value="C:cytoplasm"/>
    <property type="evidence" value="ECO:0007669"/>
    <property type="project" value="TreeGrafter"/>
</dbReference>
<evidence type="ECO:0000313" key="6">
    <source>
        <dbReference type="EMBL" id="AKT43856.1"/>
    </source>
</evidence>
<feature type="domain" description="AAA+ ATPase" evidence="4">
    <location>
        <begin position="517"/>
        <end position="682"/>
    </location>
</feature>
<protein>
    <submittedName>
        <fullName evidence="6">ATP-dependent Clp protease ATP-binding subunit</fullName>
    </submittedName>
</protein>
<dbReference type="Gene3D" id="3.40.50.300">
    <property type="entry name" value="P-loop containing nucleotide triphosphate hydrolases"/>
    <property type="match status" value="2"/>
</dbReference>
<dbReference type="GO" id="GO:0016887">
    <property type="term" value="F:ATP hydrolysis activity"/>
    <property type="evidence" value="ECO:0007669"/>
    <property type="project" value="InterPro"/>
</dbReference>
<dbReference type="InterPro" id="IPR019489">
    <property type="entry name" value="Clp_ATPase_C"/>
</dbReference>
<dbReference type="GO" id="GO:0006508">
    <property type="term" value="P:proteolysis"/>
    <property type="evidence" value="ECO:0007669"/>
    <property type="project" value="UniProtKB-KW"/>
</dbReference>
<sequence length="1174" mass="129199">MHFTIPLFERRTPRTYQTVTLGLGPLTLTREGGTAHRVLRKLVESLQETFEKTPAVALARIEMARGLRIERVRLEMVIGAERHKVSGVFPVILEPRWATEEEKITLAYHPERQNEAIPIDEDAPLAGQVRALFQQAWADLDAVALEQLQSRGTERIKVIGFSCSPRSVLSDLPRKQGDAVEELSRSKRKRRALKVLPKLGVNLMTRAASGDLDGGVPRNPHRDQLAHLLGPARSQSVLVVGPPGCGKSTSIHRAVLDVLEADGFFTHRNLDRVRSVWQLSGRRLISGMSRLGEWEEQCIELLEDAEGRDLVLVVDDVHHFPRLGQSRQSARSLAEFFRGPLGRRQLTLVGECTPEELRMLEQEAPSFAALFTQIHLPEATRAESLRLMLREARALERRLPVSFGPHALRTILDVGGSLLTSRALPGKALDLLRDLGKAPGRVDEKTDLRLLGAPEVLKMLSAKTGVPEVLLQEETSLDPGAVEAQLTAQVIGQPEAVRVAADLVARVKAGMTDPRRPYGVFLFTGPTGTGKTELAKCLAELLYGSPSRLLRFDMSELSGPDAAARLIGDRWQPDGLLTRRVQEQPFSLILLDEIEKAHRSVHALLLQLFEDGRLTDAAGRTARFNHAVVVMTSNLGARSRGALGFGEVGAGVRSQVAGEERMKDIAAAVRAFFAPELFNRIDRVVPFHPLTPEVATAVTRKELGKLLRRRGLAERNLFVSVAAGVAEKLSEVAFSAEDGARSVKRAIEDQIGSLLSDAISGASQAAMQLLRVRVQGEEFALDREVLEEAPPARARWAIEPLLHAPPATLARELGALSVRMMELSESEALAQLSARIQHHLEAHRQGLGAGDVEDERTSEVVTHAEAVFNFDAMRAEVAAFGAEVEHYRKRIEGDAEAEHMLLEARRFGQQVHFDDHTGTRMRQMRIVRRSLLGRLERAPTRTEILEQLAEGFALQQVLRKVDAPGQHAVVIELLRAGTMDDRPRFSEGRRGGLLEALARAYADARGEVEGWAALQEGQRVSRGGGVAGLAEVLGGDAEVLVLGVVGLCVLDFFELESGTHVWTSLGRGPELVRVRVLPASPGVTPRSVLADHLARKAAFDEATRRGGELVESPSALGPVVRTFRFDPPERPGRNATFEVEDYVMGHADRMEVRSIEQGLEPLWLLRRTREEVSS</sequence>
<dbReference type="Pfam" id="PF10431">
    <property type="entry name" value="ClpB_D2-small"/>
    <property type="match status" value="1"/>
</dbReference>
<evidence type="ECO:0000256" key="3">
    <source>
        <dbReference type="ARBA" id="ARBA00023186"/>
    </source>
</evidence>
<gene>
    <name evidence="6" type="ORF">CMC5_080930</name>
</gene>
<reference evidence="6 7" key="1">
    <citation type="submission" date="2015-07" db="EMBL/GenBank/DDBJ databases">
        <title>Genome analysis of myxobacterium Chondromyces crocatus Cm c5 reveals a high potential for natural compound synthesis and the genetic basis for the loss of fruiting body formation.</title>
        <authorList>
            <person name="Zaburannyi N."/>
            <person name="Bunk B."/>
            <person name="Maier J."/>
            <person name="Overmann J."/>
            <person name="Mueller R."/>
        </authorList>
    </citation>
    <scope>NUCLEOTIDE SEQUENCE [LARGE SCALE GENOMIC DNA]</scope>
    <source>
        <strain evidence="6 7">Cm c5</strain>
    </source>
</reference>
<accession>A0A0K1ESL2</accession>
<keyword evidence="7" id="KW-1185">Reference proteome</keyword>
<dbReference type="SMART" id="SM00382">
    <property type="entry name" value="AAA"/>
    <property type="match status" value="2"/>
</dbReference>
<dbReference type="OrthoDB" id="8857354at2"/>
<dbReference type="GO" id="GO:0034605">
    <property type="term" value="P:cellular response to heat"/>
    <property type="evidence" value="ECO:0007669"/>
    <property type="project" value="TreeGrafter"/>
</dbReference>
<dbReference type="KEGG" id="ccro:CMC5_080930"/>
<dbReference type="EMBL" id="CP012159">
    <property type="protein sequence ID" value="AKT43856.1"/>
    <property type="molecule type" value="Genomic_DNA"/>
</dbReference>
<dbReference type="InterPro" id="IPR001270">
    <property type="entry name" value="ClpA/B"/>
</dbReference>
<keyword evidence="6" id="KW-0378">Hydrolase</keyword>
<dbReference type="Proteomes" id="UP000067626">
    <property type="component" value="Chromosome"/>
</dbReference>